<evidence type="ECO:0000256" key="1">
    <source>
        <dbReference type="SAM" id="Coils"/>
    </source>
</evidence>
<organism evidence="3 4">
    <name type="scientific">Aromia moschata</name>
    <dbReference type="NCBI Taxonomy" id="1265417"/>
    <lineage>
        <taxon>Eukaryota</taxon>
        <taxon>Metazoa</taxon>
        <taxon>Ecdysozoa</taxon>
        <taxon>Arthropoda</taxon>
        <taxon>Hexapoda</taxon>
        <taxon>Insecta</taxon>
        <taxon>Pterygota</taxon>
        <taxon>Neoptera</taxon>
        <taxon>Endopterygota</taxon>
        <taxon>Coleoptera</taxon>
        <taxon>Polyphaga</taxon>
        <taxon>Cucujiformia</taxon>
        <taxon>Chrysomeloidea</taxon>
        <taxon>Cerambycidae</taxon>
        <taxon>Cerambycinae</taxon>
        <taxon>Callichromatini</taxon>
        <taxon>Aromia</taxon>
    </lineage>
</organism>
<keyword evidence="4" id="KW-1185">Reference proteome</keyword>
<gene>
    <name evidence="3" type="ORF">NQ318_020812</name>
</gene>
<comment type="caution">
    <text evidence="3">The sequence shown here is derived from an EMBL/GenBank/DDBJ whole genome shotgun (WGS) entry which is preliminary data.</text>
</comment>
<evidence type="ECO:0000259" key="2">
    <source>
        <dbReference type="Pfam" id="PF14780"/>
    </source>
</evidence>
<protein>
    <recommendedName>
        <fullName evidence="2">Nucleolus and neural progenitor protein-like N-terminal domain-containing protein</fullName>
    </recommendedName>
</protein>
<dbReference type="Pfam" id="PF14780">
    <property type="entry name" value="NEPRO_N"/>
    <property type="match status" value="1"/>
</dbReference>
<dbReference type="Proteomes" id="UP001162162">
    <property type="component" value="Unassembled WGS sequence"/>
</dbReference>
<dbReference type="InterPro" id="IPR027951">
    <property type="entry name" value="Nepro_N"/>
</dbReference>
<feature type="coiled-coil region" evidence="1">
    <location>
        <begin position="455"/>
        <end position="482"/>
    </location>
</feature>
<proteinExistence type="predicted"/>
<dbReference type="EMBL" id="JAPWTK010000178">
    <property type="protein sequence ID" value="KAJ8946718.1"/>
    <property type="molecule type" value="Genomic_DNA"/>
</dbReference>
<sequence length="527" mass="60199">MYKINLWNEKDLAVPPINTYKALSTSIGTKKKYICPLKDLLDYILVRLQGIGKLMERLVESSKIAAYLLDKRMHTGHFWKIAFIMFSKLLPFSSQLKNTGSGWLPPSYILPQDLGKWMDVDWLEFDEEVQIVGVPTEIPDIMKFFDLVDDDDDVQFCEEYLMIEDDEDDEAEIHFNEANDYKAKIPFTQRLSQLRGFDNSEDIGEVIDIEDSLVISDNKYSANSKNIKKRYFESTSENTEKVEVTEDVKEDKSVIEIAADYNVDPVDSAQERAKAEENVTIPDTSIMEITGDYKTCDKAHSISEQKIKNRLNIVTDETLLVPNSESDNSSDDNDEENILTVSDVSLIEVPDDDSMTVVTSTPKNRNNGSIGRERKNLNVTLKHSKINEDENVIIIPDTPGVETNMKREKTKAKKKATNSDTLIKLSDDEDKSVILVNEEEEPENDNGHITLDDPIKRTQSDIKKEKIKLRNLVKKLNKLKRHKHTAQNPNTLIKTNKLKKLASKISEPLKLNSNDTIMHIQKNKTNK</sequence>
<accession>A0AAV8Y5H6</accession>
<feature type="domain" description="Nucleolus and neural progenitor protein-like N-terminal" evidence="2">
    <location>
        <begin position="29"/>
        <end position="87"/>
    </location>
</feature>
<dbReference type="AlphaFoldDB" id="A0AAV8Y5H6"/>
<keyword evidence="1" id="KW-0175">Coiled coil</keyword>
<name>A0AAV8Y5H6_9CUCU</name>
<evidence type="ECO:0000313" key="3">
    <source>
        <dbReference type="EMBL" id="KAJ8946718.1"/>
    </source>
</evidence>
<reference evidence="3" key="1">
    <citation type="journal article" date="2023" name="Insect Mol. Biol.">
        <title>Genome sequencing provides insights into the evolution of gene families encoding plant cell wall-degrading enzymes in longhorned beetles.</title>
        <authorList>
            <person name="Shin N.R."/>
            <person name="Okamura Y."/>
            <person name="Kirsch R."/>
            <person name="Pauchet Y."/>
        </authorList>
    </citation>
    <scope>NUCLEOTIDE SEQUENCE</scope>
    <source>
        <strain evidence="3">AMC_N1</strain>
    </source>
</reference>
<evidence type="ECO:0000313" key="4">
    <source>
        <dbReference type="Proteomes" id="UP001162162"/>
    </source>
</evidence>